<dbReference type="Proteomes" id="UP001234178">
    <property type="component" value="Unassembled WGS sequence"/>
</dbReference>
<feature type="transmembrane region" description="Helical" evidence="1">
    <location>
        <begin position="20"/>
        <end position="39"/>
    </location>
</feature>
<name>A0ABQ9ZME3_9CRUS</name>
<gene>
    <name evidence="2" type="ORF">OUZ56_026658</name>
</gene>
<evidence type="ECO:0000313" key="3">
    <source>
        <dbReference type="Proteomes" id="UP001234178"/>
    </source>
</evidence>
<proteinExistence type="predicted"/>
<keyword evidence="1" id="KW-0812">Transmembrane</keyword>
<comment type="caution">
    <text evidence="2">The sequence shown here is derived from an EMBL/GenBank/DDBJ whole genome shotgun (WGS) entry which is preliminary data.</text>
</comment>
<sequence length="71" mass="8318">MPMPTCPMLQCINLPQPGTFFVFLYTVSIVFFLYVFGYTDKNIQSVYYSVSPHHRLSISEEMSMKRFLNNP</sequence>
<protein>
    <submittedName>
        <fullName evidence="2">Uncharacterized protein</fullName>
    </submittedName>
</protein>
<evidence type="ECO:0000256" key="1">
    <source>
        <dbReference type="SAM" id="Phobius"/>
    </source>
</evidence>
<organism evidence="2 3">
    <name type="scientific">Daphnia magna</name>
    <dbReference type="NCBI Taxonomy" id="35525"/>
    <lineage>
        <taxon>Eukaryota</taxon>
        <taxon>Metazoa</taxon>
        <taxon>Ecdysozoa</taxon>
        <taxon>Arthropoda</taxon>
        <taxon>Crustacea</taxon>
        <taxon>Branchiopoda</taxon>
        <taxon>Diplostraca</taxon>
        <taxon>Cladocera</taxon>
        <taxon>Anomopoda</taxon>
        <taxon>Daphniidae</taxon>
        <taxon>Daphnia</taxon>
    </lineage>
</organism>
<reference evidence="2 3" key="1">
    <citation type="journal article" date="2023" name="Nucleic Acids Res.">
        <title>The hologenome of Daphnia magna reveals possible DNA methylation and microbiome-mediated evolution of the host genome.</title>
        <authorList>
            <person name="Chaturvedi A."/>
            <person name="Li X."/>
            <person name="Dhandapani V."/>
            <person name="Marshall H."/>
            <person name="Kissane S."/>
            <person name="Cuenca-Cambronero M."/>
            <person name="Asole G."/>
            <person name="Calvet F."/>
            <person name="Ruiz-Romero M."/>
            <person name="Marangio P."/>
            <person name="Guigo R."/>
            <person name="Rago D."/>
            <person name="Mirbahai L."/>
            <person name="Eastwood N."/>
            <person name="Colbourne J.K."/>
            <person name="Zhou J."/>
            <person name="Mallon E."/>
            <person name="Orsini L."/>
        </authorList>
    </citation>
    <scope>NUCLEOTIDE SEQUENCE [LARGE SCALE GENOMIC DNA]</scope>
    <source>
        <strain evidence="2">LRV0_1</strain>
    </source>
</reference>
<keyword evidence="3" id="KW-1185">Reference proteome</keyword>
<accession>A0ABQ9ZME3</accession>
<evidence type="ECO:0000313" key="2">
    <source>
        <dbReference type="EMBL" id="KAK4014114.1"/>
    </source>
</evidence>
<dbReference type="EMBL" id="JAOYFB010000004">
    <property type="protein sequence ID" value="KAK4014114.1"/>
    <property type="molecule type" value="Genomic_DNA"/>
</dbReference>
<keyword evidence="1" id="KW-1133">Transmembrane helix</keyword>
<keyword evidence="1" id="KW-0472">Membrane</keyword>